<sequence>MSATYLDVSNTLDRNNLPFISSLSSDAGISMEQMMEELDDEIVEEMPKIKIGICAMNKKTKSQPMQEILSRMIRFDFIEIIVFPDDVIIDKPIEDWPLCDALISFYSSGFPLNKAIKYAELRKPFVFNDLEMQFTLLDRCAVYSLLESANIEMPRYATLLRDKDGNPVDTDFVELEDSIQIGNVVFQKPFVEKPVNAEDHNVFIYFPSSAGGGSQRLFRKVGSRSSVYSAESSVRKFGSYIYEDFVHTDGTDVKIYTVGPEYAHAEARKSPSLDGKVERDSQGKEIRYPVILNPYEKEIAHKVCKLFKQTVCGFDLLRTHGKSYVCDVNGFSFVKTSKKYYDDCAQVLVNCCLQQLAPRLYKPYNIELDTEDHGTMPETLDGTMLELRCVVGIIRHGDRTPKQKLKMEVRHFRFLELFKKYNKSTDKKLKLKQPKQLQEVLDIARYMLEEIEANPETSMFEKPNKLRQLKNVLEMYGHFSGINRKIQLKYLGKVKDSSENSGGEEKQSKQSTDSESEKSLKVKERDSKEEALLLIMKWGGELTQAGRVQAEELGKAFRCIYPGGDGDYSSLPGCGLLRLHSTYRHDLKIYASDEGRVQMTAAAFAKGFLALEGELTPILVHLVRSDKGTTEMLDTSDQATKFMAKYGIYKVNDIQHNSRLGLHSTEELYDCSKALADIVIPQEYGITAEEKVKISQTICQRLLRKINGDLKAADVTDTTTTRLNPKYSQSVISPHRHVRTRLYFTSESHVHSVVNSIRYGNLIDVDKADEQWNRALEFLGEIPELNYMTQLVLMLYEDPTAEVGSDNRFHIELHFSPGAYTQDEKKHHQIRGKSAHPKPSRPFSEENEETTGQTDTTERQTDTTERQTDATERQTDTQGNSTLSSQVTKITDTGDSHDEQPEEESNSSLKEEKGEENLKTEEHGTEESKETSKVDGSNLEQTAEKPYESTLYTDDKTYDGNEQSRCAIGMDDFTDPTGSPIQSDIQYELSHEEKTEQNEGQDKIPSEEPLRRRHSGHDTFVSHRQTFSRTSSESDAVPFGIIEKLHSRQTLSENNIFVQHQPTSHHQPTSRTKGSQSDDTFHQHPDNIKEENESDHGNDLKPKLIRARSQSTSCIEGTPEYDEGRGERSASDSSSNDSQRVTSTAGSAKSDSLVLDKRKEKDAKNLRVIKSSPIMKKSPVRRHHMSTAWRHSSPESLFQDQKRGTLIYLPSIRAVSKKLSLAKHGPCRIRPLAPLSVDPKKPPLAEFYDQILSPIASIYPLLTLHNSIPLNIMESFLDRLTEEKSGESDVSSASTPATTPTRKHPTKRLSLKSSTHEQVLANNDSIVSFEGLDLIEFKS</sequence>
<dbReference type="Gene3D" id="3.30.470.20">
    <property type="entry name" value="ATP-grasp fold, B domain"/>
    <property type="match status" value="1"/>
</dbReference>
<evidence type="ECO:0000313" key="14">
    <source>
        <dbReference type="Proteomes" id="UP000515163"/>
    </source>
</evidence>
<feature type="region of interest" description="Disordered" evidence="11">
    <location>
        <begin position="1052"/>
        <end position="1162"/>
    </location>
</feature>
<evidence type="ECO:0000256" key="1">
    <source>
        <dbReference type="ARBA" id="ARBA00004514"/>
    </source>
</evidence>
<feature type="compositionally biased region" description="Basic and acidic residues" evidence="11">
    <location>
        <begin position="856"/>
        <end position="875"/>
    </location>
</feature>
<evidence type="ECO:0000256" key="4">
    <source>
        <dbReference type="ARBA" id="ARBA00022679"/>
    </source>
</evidence>
<dbReference type="EC" id="2.7.4.24" evidence="10"/>
<keyword evidence="6 10" id="KW-0418">Kinase</keyword>
<dbReference type="GO" id="GO:0006020">
    <property type="term" value="P:inositol metabolic process"/>
    <property type="evidence" value="ECO:0007669"/>
    <property type="project" value="TreeGrafter"/>
</dbReference>
<dbReference type="Pfam" id="PF18086">
    <property type="entry name" value="PPIP5K2_N"/>
    <property type="match status" value="1"/>
</dbReference>
<evidence type="ECO:0000256" key="8">
    <source>
        <dbReference type="ARBA" id="ARBA00033696"/>
    </source>
</evidence>
<evidence type="ECO:0000256" key="9">
    <source>
        <dbReference type="ARBA" id="ARBA00034629"/>
    </source>
</evidence>
<dbReference type="SUPFAM" id="SSF56059">
    <property type="entry name" value="Glutathione synthetase ATP-binding domain-like"/>
    <property type="match status" value="1"/>
</dbReference>
<dbReference type="GeneID" id="116296273"/>
<dbReference type="Gene3D" id="3.40.50.1240">
    <property type="entry name" value="Phosphoglycerate mutase-like"/>
    <property type="match status" value="1"/>
</dbReference>
<dbReference type="InterPro" id="IPR029033">
    <property type="entry name" value="His_PPase_superfam"/>
</dbReference>
<dbReference type="Pfam" id="PF00328">
    <property type="entry name" value="His_Phos_2"/>
    <property type="match status" value="2"/>
</dbReference>
<evidence type="ECO:0000256" key="7">
    <source>
        <dbReference type="ARBA" id="ARBA00022840"/>
    </source>
</evidence>
<dbReference type="CDD" id="cd07061">
    <property type="entry name" value="HP_HAP_like"/>
    <property type="match status" value="1"/>
</dbReference>
<evidence type="ECO:0000256" key="5">
    <source>
        <dbReference type="ARBA" id="ARBA00022741"/>
    </source>
</evidence>
<dbReference type="FunFam" id="3.30.470.20:FF:000003">
    <property type="entry name" value="Inositol hexakisphosphate and diphosphoinositol-pentakisphosphate kinase"/>
    <property type="match status" value="1"/>
</dbReference>
<feature type="compositionally biased region" description="Polar residues" evidence="11">
    <location>
        <begin position="1052"/>
        <end position="1078"/>
    </location>
</feature>
<feature type="compositionally biased region" description="Polar residues" evidence="11">
    <location>
        <begin position="976"/>
        <end position="985"/>
    </location>
</feature>
<accession>A0A6P8HUN1</accession>
<protein>
    <recommendedName>
        <fullName evidence="10">Inositol hexakisphosphate and diphosphoinositol-pentakisphosphate kinase</fullName>
        <ecNumber evidence="10">2.7.4.24</ecNumber>
    </recommendedName>
</protein>
<evidence type="ECO:0000256" key="10">
    <source>
        <dbReference type="RuleBase" id="RU365032"/>
    </source>
</evidence>
<feature type="compositionally biased region" description="Basic and acidic residues" evidence="11">
    <location>
        <begin position="989"/>
        <end position="1021"/>
    </location>
</feature>
<dbReference type="GO" id="GO:0005829">
    <property type="term" value="C:cytosol"/>
    <property type="evidence" value="ECO:0007669"/>
    <property type="project" value="UniProtKB-SubCell"/>
</dbReference>
<evidence type="ECO:0000256" key="2">
    <source>
        <dbReference type="ARBA" id="ARBA00005609"/>
    </source>
</evidence>
<evidence type="ECO:0000256" key="3">
    <source>
        <dbReference type="ARBA" id="ARBA00022490"/>
    </source>
</evidence>
<dbReference type="Proteomes" id="UP000515163">
    <property type="component" value="Unplaced"/>
</dbReference>
<dbReference type="InterPro" id="IPR040557">
    <property type="entry name" value="VIP1_N"/>
</dbReference>
<name>A0A6P8HUN1_ACTTE</name>
<evidence type="ECO:0000256" key="11">
    <source>
        <dbReference type="SAM" id="MobiDB-lite"/>
    </source>
</evidence>
<feature type="domain" description="VIP1 N-terminal" evidence="13">
    <location>
        <begin position="49"/>
        <end position="138"/>
    </location>
</feature>
<dbReference type="GO" id="GO:0000828">
    <property type="term" value="F:inositol hexakisphosphate kinase activity"/>
    <property type="evidence" value="ECO:0007669"/>
    <property type="project" value="TreeGrafter"/>
</dbReference>
<dbReference type="FunCoup" id="A0A6P8HUN1">
    <property type="interactions" value="1790"/>
</dbReference>
<dbReference type="InParanoid" id="A0A6P8HUN1"/>
<proteinExistence type="inferred from homology"/>
<keyword evidence="3 10" id="KW-0963">Cytoplasm</keyword>
<dbReference type="Gene3D" id="3.40.50.11950">
    <property type="match status" value="1"/>
</dbReference>
<dbReference type="InterPro" id="IPR037446">
    <property type="entry name" value="His_Pase_VIP1"/>
</dbReference>
<dbReference type="Pfam" id="PF08443">
    <property type="entry name" value="RimK"/>
    <property type="match status" value="1"/>
</dbReference>
<feature type="compositionally biased region" description="Basic and acidic residues" evidence="11">
    <location>
        <begin position="496"/>
        <end position="508"/>
    </location>
</feature>
<feature type="compositionally biased region" description="Basic and acidic residues" evidence="11">
    <location>
        <begin position="1079"/>
        <end position="1102"/>
    </location>
</feature>
<gene>
    <name evidence="15" type="primary">LOC116296273</name>
</gene>
<dbReference type="RefSeq" id="XP_031560139.1">
    <property type="nucleotide sequence ID" value="XM_031704279.1"/>
</dbReference>
<comment type="catalytic activity">
    <reaction evidence="9">
        <text>1D-myo-inositol hexakisphosphate + ATP = 1-diphospho-1D-myo-inositol 2,3,4,5,6-pentakisphosphate + ADP</text>
        <dbReference type="Rhea" id="RHEA:37459"/>
        <dbReference type="ChEBI" id="CHEBI:30616"/>
        <dbReference type="ChEBI" id="CHEBI:58130"/>
        <dbReference type="ChEBI" id="CHEBI:74946"/>
        <dbReference type="ChEBI" id="CHEBI:456216"/>
        <dbReference type="EC" id="2.7.4.24"/>
    </reaction>
    <physiologicalReaction direction="left-to-right" evidence="9">
        <dbReference type="Rhea" id="RHEA:37460"/>
    </physiologicalReaction>
</comment>
<keyword evidence="4 10" id="KW-0808">Transferase</keyword>
<keyword evidence="7 10" id="KW-0067">ATP-binding</keyword>
<dbReference type="PANTHER" id="PTHR12750">
    <property type="entry name" value="DIPHOSPHOINOSITOL PENTAKISPHOSPHATE KINASE"/>
    <property type="match status" value="1"/>
</dbReference>
<feature type="compositionally biased region" description="Polar residues" evidence="11">
    <location>
        <begin position="1139"/>
        <end position="1150"/>
    </location>
</feature>
<comment type="similarity">
    <text evidence="2 10">Belongs to the histidine acid phosphatase family. VIP1 subfamily.</text>
</comment>
<feature type="region of interest" description="Disordered" evidence="11">
    <location>
        <begin position="820"/>
        <end position="1036"/>
    </location>
</feature>
<feature type="region of interest" description="Disordered" evidence="11">
    <location>
        <begin position="496"/>
        <end position="523"/>
    </location>
</feature>
<dbReference type="KEGG" id="aten:116296273"/>
<evidence type="ECO:0000256" key="6">
    <source>
        <dbReference type="ARBA" id="ARBA00022777"/>
    </source>
</evidence>
<organism evidence="14 15">
    <name type="scientific">Actinia tenebrosa</name>
    <name type="common">Australian red waratah sea anemone</name>
    <dbReference type="NCBI Taxonomy" id="6105"/>
    <lineage>
        <taxon>Eukaryota</taxon>
        <taxon>Metazoa</taxon>
        <taxon>Cnidaria</taxon>
        <taxon>Anthozoa</taxon>
        <taxon>Hexacorallia</taxon>
        <taxon>Actiniaria</taxon>
        <taxon>Actiniidae</taxon>
        <taxon>Actinia</taxon>
    </lineage>
</organism>
<evidence type="ECO:0000259" key="13">
    <source>
        <dbReference type="Pfam" id="PF18086"/>
    </source>
</evidence>
<feature type="region of interest" description="Disordered" evidence="11">
    <location>
        <begin position="1283"/>
        <end position="1315"/>
    </location>
</feature>
<evidence type="ECO:0000259" key="12">
    <source>
        <dbReference type="Pfam" id="PF08443"/>
    </source>
</evidence>
<dbReference type="InterPro" id="IPR000560">
    <property type="entry name" value="His_Pase_clade-2"/>
</dbReference>
<reference evidence="15" key="1">
    <citation type="submission" date="2025-08" db="UniProtKB">
        <authorList>
            <consortium name="RefSeq"/>
        </authorList>
    </citation>
    <scope>IDENTIFICATION</scope>
    <source>
        <tissue evidence="15">Tentacle</tissue>
    </source>
</reference>
<feature type="compositionally biased region" description="Basic and acidic residues" evidence="11">
    <location>
        <begin position="909"/>
        <end position="933"/>
    </location>
</feature>
<keyword evidence="5 10" id="KW-0547">Nucleotide-binding</keyword>
<feature type="compositionally biased region" description="Basic and acidic residues" evidence="11">
    <location>
        <begin position="942"/>
        <end position="959"/>
    </location>
</feature>
<dbReference type="SUPFAM" id="SSF53254">
    <property type="entry name" value="Phosphoglycerate mutase-like"/>
    <property type="match status" value="1"/>
</dbReference>
<dbReference type="OrthoDB" id="18042at2759"/>
<dbReference type="FunFam" id="3.40.50.11950:FF:000002">
    <property type="entry name" value="Inositol hexakisphosphate and diphosphoinositol-pentakisphosphate kinase"/>
    <property type="match status" value="1"/>
</dbReference>
<dbReference type="InterPro" id="IPR013651">
    <property type="entry name" value="ATP-grasp_RimK-type"/>
</dbReference>
<feature type="compositionally biased region" description="Basic residues" evidence="11">
    <location>
        <begin position="1301"/>
        <end position="1310"/>
    </location>
</feature>
<feature type="compositionally biased region" description="Basic residues" evidence="11">
    <location>
        <begin position="827"/>
        <end position="839"/>
    </location>
</feature>
<dbReference type="GO" id="GO:0032958">
    <property type="term" value="P:inositol phosphate biosynthetic process"/>
    <property type="evidence" value="ECO:0007669"/>
    <property type="project" value="TreeGrafter"/>
</dbReference>
<dbReference type="PANTHER" id="PTHR12750:SF9">
    <property type="entry name" value="INOSITOL HEXAKISPHOSPHATE AND DIPHOSPHOINOSITOL-PENTAKISPHOSPHATE KINASE"/>
    <property type="match status" value="1"/>
</dbReference>
<evidence type="ECO:0000313" key="15">
    <source>
        <dbReference type="RefSeq" id="XP_031560139.1"/>
    </source>
</evidence>
<feature type="compositionally biased region" description="Polar residues" evidence="11">
    <location>
        <begin position="1022"/>
        <end position="1034"/>
    </location>
</feature>
<comment type="subcellular location">
    <subcellularLocation>
        <location evidence="1 10">Cytoplasm</location>
        <location evidence="1 10">Cytosol</location>
    </subcellularLocation>
</comment>
<dbReference type="GO" id="GO:0005524">
    <property type="term" value="F:ATP binding"/>
    <property type="evidence" value="ECO:0007669"/>
    <property type="project" value="UniProtKB-KW"/>
</dbReference>
<dbReference type="GO" id="GO:0033857">
    <property type="term" value="F:5-diphosphoinositol pentakisphosphate 1-kinase activity"/>
    <property type="evidence" value="ECO:0007669"/>
    <property type="project" value="TreeGrafter"/>
</dbReference>
<comment type="function">
    <text evidence="10">Bifunctional inositol kinase that acts in concert with the IP6K kinases to synthesize the diphosphate group-containing inositol pyrophosphates diphosphoinositol pentakisphosphate, PP-InsP5, and bis-diphosphoinositol tetrakisphosphate, (PP)2-InsP4. PP-InsP5 and (PP)2-InsP4, also respectively called InsP7 and InsP8, may regulate a variety of cellular processes, including apoptosis, vesicle trafficking, cytoskeletal dynamics, and exocytosis. Phosphorylates inositol hexakisphosphate (InsP6).</text>
</comment>
<feature type="compositionally biased region" description="Low complexity" evidence="11">
    <location>
        <begin position="1291"/>
        <end position="1300"/>
    </location>
</feature>
<comment type="catalytic activity">
    <reaction evidence="8">
        <text>5-diphospho-1D-myo-inositol 1,2,3,4,6-pentakisphosphate + ATP + H(+) = 1,5-bis(diphospho)-1D-myo-inositol 2,3,4,6-tetrakisphosphate + ADP</text>
        <dbReference type="Rhea" id="RHEA:10276"/>
        <dbReference type="ChEBI" id="CHEBI:15378"/>
        <dbReference type="ChEBI" id="CHEBI:30616"/>
        <dbReference type="ChEBI" id="CHEBI:58628"/>
        <dbReference type="ChEBI" id="CHEBI:77983"/>
        <dbReference type="ChEBI" id="CHEBI:456216"/>
        <dbReference type="EC" id="2.7.4.24"/>
    </reaction>
    <physiologicalReaction direction="left-to-right" evidence="8">
        <dbReference type="Rhea" id="RHEA:10277"/>
    </physiologicalReaction>
</comment>
<feature type="domain" description="ATP-grasp fold RimK-type" evidence="12">
    <location>
        <begin position="244"/>
        <end position="340"/>
    </location>
</feature>
<keyword evidence="14" id="KW-1185">Reference proteome</keyword>
<feature type="compositionally biased region" description="Polar residues" evidence="11">
    <location>
        <begin position="876"/>
        <end position="891"/>
    </location>
</feature>